<dbReference type="SMART" id="SM00354">
    <property type="entry name" value="HTH_LACI"/>
    <property type="match status" value="1"/>
</dbReference>
<dbReference type="InterPro" id="IPR046335">
    <property type="entry name" value="LacI/GalR-like_sensor"/>
</dbReference>
<proteinExistence type="predicted"/>
<dbReference type="PROSITE" id="PS50932">
    <property type="entry name" value="HTH_LACI_2"/>
    <property type="match status" value="1"/>
</dbReference>
<dbReference type="STRING" id="1631871.FOL01_0218"/>
<reference evidence="5 6" key="1">
    <citation type="submission" date="2016-02" db="EMBL/GenBank/DDBJ databases">
        <title>Complete Genome Sequence of Weissella jogaejeotgali FOL01.</title>
        <authorList>
            <person name="Lee J.-H."/>
            <person name="Ku H.-J."/>
        </authorList>
    </citation>
    <scope>NUCLEOTIDE SEQUENCE [LARGE SCALE GENOMIC DNA]</scope>
    <source>
        <strain evidence="5 6">FOL01</strain>
    </source>
</reference>
<dbReference type="SUPFAM" id="SSF47413">
    <property type="entry name" value="lambda repressor-like DNA-binding domains"/>
    <property type="match status" value="1"/>
</dbReference>
<keyword evidence="3" id="KW-0804">Transcription</keyword>
<feature type="domain" description="HTH lacI-type" evidence="4">
    <location>
        <begin position="2"/>
        <end position="47"/>
    </location>
</feature>
<evidence type="ECO:0000313" key="6">
    <source>
        <dbReference type="Proteomes" id="UP000185473"/>
    </source>
</evidence>
<keyword evidence="2" id="KW-0238">DNA-binding</keyword>
<dbReference type="Pfam" id="PF00356">
    <property type="entry name" value="LacI"/>
    <property type="match status" value="1"/>
</dbReference>
<dbReference type="InterPro" id="IPR028082">
    <property type="entry name" value="Peripla_BP_I"/>
</dbReference>
<evidence type="ECO:0000313" key="5">
    <source>
        <dbReference type="EMBL" id="APS41077.1"/>
    </source>
</evidence>
<dbReference type="Gene3D" id="1.10.260.40">
    <property type="entry name" value="lambda repressor-like DNA-binding domains"/>
    <property type="match status" value="1"/>
</dbReference>
<evidence type="ECO:0000256" key="2">
    <source>
        <dbReference type="ARBA" id="ARBA00023125"/>
    </source>
</evidence>
<dbReference type="RefSeq" id="WP_075268924.1">
    <property type="nucleotide sequence ID" value="NZ_CP014332.1"/>
</dbReference>
<dbReference type="EMBL" id="CP014332">
    <property type="protein sequence ID" value="APS41077.1"/>
    <property type="molecule type" value="Genomic_DNA"/>
</dbReference>
<accession>A0A1L6R957</accession>
<name>A0A1L6R957_9LACO</name>
<dbReference type="GO" id="GO:0000976">
    <property type="term" value="F:transcription cis-regulatory region binding"/>
    <property type="evidence" value="ECO:0007669"/>
    <property type="project" value="TreeGrafter"/>
</dbReference>
<dbReference type="InterPro" id="IPR010982">
    <property type="entry name" value="Lambda_DNA-bd_dom_sf"/>
</dbReference>
<dbReference type="KEGG" id="wjo:FOL01_0218"/>
<evidence type="ECO:0000256" key="3">
    <source>
        <dbReference type="ARBA" id="ARBA00023163"/>
    </source>
</evidence>
<keyword evidence="6" id="KW-1185">Reference proteome</keyword>
<dbReference type="CDD" id="cd01392">
    <property type="entry name" value="HTH_LacI"/>
    <property type="match status" value="1"/>
</dbReference>
<evidence type="ECO:0000256" key="1">
    <source>
        <dbReference type="ARBA" id="ARBA00023015"/>
    </source>
</evidence>
<dbReference type="Pfam" id="PF13377">
    <property type="entry name" value="Peripla_BP_3"/>
    <property type="match status" value="1"/>
</dbReference>
<keyword evidence="1" id="KW-0805">Transcription regulation</keyword>
<dbReference type="Proteomes" id="UP000185473">
    <property type="component" value="Chromosome"/>
</dbReference>
<sequence length="335" mass="37865">MTSIKEIALVAGFSQSTVSRLLNHDETLSVSENTRIKILETTKKLHYPIRPQEIKKQYKIAVFFSLNPQHEIEDVYYYDLRRCITEHAKEEYIDITFMNIPDSTNSNAYDGAIAVGYFDTLQLTQLRQNFSHIIFIDGNPDPEHFSSVQPDLEYATTKAVNLFINRGFTNIGIVTGRYWSTNIPNNQVVRLDSRLNYFKNIMTDANLYNSDLLFQAHDFTMSSGLTIGQKIANILKSDLAIDALFISSDSLAIGVLNALNEVDPHLAHKIAIISINDSASAAYTQPALTTFHIDIQQLVATAFDKLDDMISFNKAVQTTTLMTPTLIYRDSFKKD</sequence>
<dbReference type="SUPFAM" id="SSF53822">
    <property type="entry name" value="Periplasmic binding protein-like I"/>
    <property type="match status" value="1"/>
</dbReference>
<evidence type="ECO:0000259" key="4">
    <source>
        <dbReference type="PROSITE" id="PS50932"/>
    </source>
</evidence>
<gene>
    <name evidence="5" type="ORF">FOL01_0218</name>
</gene>
<dbReference type="GO" id="GO:0003700">
    <property type="term" value="F:DNA-binding transcription factor activity"/>
    <property type="evidence" value="ECO:0007669"/>
    <property type="project" value="TreeGrafter"/>
</dbReference>
<dbReference type="PANTHER" id="PTHR30146:SF149">
    <property type="entry name" value="HTH-TYPE TRANSCRIPTIONAL REGULATOR EBGR"/>
    <property type="match status" value="1"/>
</dbReference>
<dbReference type="Gene3D" id="3.40.50.2300">
    <property type="match status" value="2"/>
</dbReference>
<dbReference type="AlphaFoldDB" id="A0A1L6R957"/>
<organism evidence="5 6">
    <name type="scientific">Weissella jogaejeotgali</name>
    <dbReference type="NCBI Taxonomy" id="1631871"/>
    <lineage>
        <taxon>Bacteria</taxon>
        <taxon>Bacillati</taxon>
        <taxon>Bacillota</taxon>
        <taxon>Bacilli</taxon>
        <taxon>Lactobacillales</taxon>
        <taxon>Lactobacillaceae</taxon>
        <taxon>Weissella</taxon>
    </lineage>
</organism>
<dbReference type="CDD" id="cd01544">
    <property type="entry name" value="PBP1_GalR"/>
    <property type="match status" value="1"/>
</dbReference>
<dbReference type="OrthoDB" id="43195at2"/>
<dbReference type="PANTHER" id="PTHR30146">
    <property type="entry name" value="LACI-RELATED TRANSCRIPTIONAL REPRESSOR"/>
    <property type="match status" value="1"/>
</dbReference>
<dbReference type="InterPro" id="IPR000843">
    <property type="entry name" value="HTH_LacI"/>
</dbReference>
<protein>
    <submittedName>
        <fullName evidence="5">LacI-type transcriptional regulator</fullName>
    </submittedName>
</protein>